<dbReference type="Gene3D" id="3.40.640.10">
    <property type="entry name" value="Type I PLP-dependent aspartate aminotransferase-like (Major domain)"/>
    <property type="match status" value="1"/>
</dbReference>
<proteinExistence type="inferred from homology"/>
<dbReference type="EMBL" id="ACBZ01000111">
    <property type="protein sequence ID" value="EEG48982.1"/>
    <property type="molecule type" value="Genomic_DNA"/>
</dbReference>
<dbReference type="AlphaFoldDB" id="C0CML7"/>
<keyword evidence="3" id="KW-0663">Pyridoxal phosphate</keyword>
<dbReference type="RefSeq" id="WP_005949169.1">
    <property type="nucleotide sequence ID" value="NZ_CP136423.1"/>
</dbReference>
<dbReference type="InterPro" id="IPR015424">
    <property type="entry name" value="PyrdxlP-dep_Trfase"/>
</dbReference>
<name>C0CML7_BLAHS</name>
<reference evidence="5 6" key="2">
    <citation type="submission" date="2009-02" db="EMBL/GenBank/DDBJ databases">
        <title>Draft genome sequence of Blautia hydrogenotrophica DSM 10507 (Ruminococcus hydrogenotrophicus DSM 10507).</title>
        <authorList>
            <person name="Sudarsanam P."/>
            <person name="Ley R."/>
            <person name="Guruge J."/>
            <person name="Turnbaugh P.J."/>
            <person name="Mahowald M."/>
            <person name="Liep D."/>
            <person name="Gordon J."/>
        </authorList>
    </citation>
    <scope>NUCLEOTIDE SEQUENCE [LARGE SCALE GENOMIC DNA]</scope>
    <source>
        <strain evidence="6">DSM 10507 / JCM 14656 / S5a33</strain>
    </source>
</reference>
<dbReference type="GO" id="GO:0006520">
    <property type="term" value="P:amino acid metabolic process"/>
    <property type="evidence" value="ECO:0007669"/>
    <property type="project" value="InterPro"/>
</dbReference>
<dbReference type="Proteomes" id="UP000003100">
    <property type="component" value="Unassembled WGS sequence"/>
</dbReference>
<dbReference type="GO" id="GO:0016829">
    <property type="term" value="F:lyase activity"/>
    <property type="evidence" value="ECO:0007669"/>
    <property type="project" value="InterPro"/>
</dbReference>
<dbReference type="InterPro" id="IPR001597">
    <property type="entry name" value="ArAA_b-elim_lyase/Thr_aldolase"/>
</dbReference>
<dbReference type="GeneID" id="86820900"/>
<dbReference type="Pfam" id="PF01212">
    <property type="entry name" value="Beta_elim_lyase"/>
    <property type="match status" value="1"/>
</dbReference>
<accession>C0CML7</accession>
<feature type="domain" description="Aromatic amino acid beta-eliminating lyase/threonine aldolase" evidence="4">
    <location>
        <begin position="15"/>
        <end position="296"/>
    </location>
</feature>
<evidence type="ECO:0000256" key="3">
    <source>
        <dbReference type="ARBA" id="ARBA00022898"/>
    </source>
</evidence>
<dbReference type="InterPro" id="IPR015421">
    <property type="entry name" value="PyrdxlP-dep_Trfase_major"/>
</dbReference>
<dbReference type="eggNOG" id="COG2008">
    <property type="taxonomic scope" value="Bacteria"/>
</dbReference>
<organism evidence="5 6">
    <name type="scientific">Blautia hydrogenotrophica (strain DSM 10507 / JCM 14656 / S5a33)</name>
    <name type="common">Ruminococcus hydrogenotrophicus</name>
    <dbReference type="NCBI Taxonomy" id="476272"/>
    <lineage>
        <taxon>Bacteria</taxon>
        <taxon>Bacillati</taxon>
        <taxon>Bacillota</taxon>
        <taxon>Clostridia</taxon>
        <taxon>Lachnospirales</taxon>
        <taxon>Lachnospiraceae</taxon>
        <taxon>Blautia</taxon>
    </lineage>
</organism>
<dbReference type="HOGENOM" id="CLU_049619_1_0_9"/>
<protein>
    <recommendedName>
        <fullName evidence="4">Aromatic amino acid beta-eliminating lyase/threonine aldolase domain-containing protein</fullName>
    </recommendedName>
</protein>
<comment type="cofactor">
    <cofactor evidence="1">
        <name>pyridoxal 5'-phosphate</name>
        <dbReference type="ChEBI" id="CHEBI:597326"/>
    </cofactor>
</comment>
<dbReference type="PANTHER" id="PTHR48097:SF5">
    <property type="entry name" value="LOW SPECIFICITY L-THREONINE ALDOLASE"/>
    <property type="match status" value="1"/>
</dbReference>
<dbReference type="Gene3D" id="3.90.1150.10">
    <property type="entry name" value="Aspartate Aminotransferase, domain 1"/>
    <property type="match status" value="1"/>
</dbReference>
<evidence type="ECO:0000313" key="6">
    <source>
        <dbReference type="Proteomes" id="UP000003100"/>
    </source>
</evidence>
<dbReference type="SUPFAM" id="SSF53383">
    <property type="entry name" value="PLP-dependent transferases"/>
    <property type="match status" value="1"/>
</dbReference>
<gene>
    <name evidence="5" type="ORF">RUMHYD_02102</name>
</gene>
<dbReference type="InterPro" id="IPR015422">
    <property type="entry name" value="PyrdxlP-dep_Trfase_small"/>
</dbReference>
<evidence type="ECO:0000259" key="4">
    <source>
        <dbReference type="Pfam" id="PF01212"/>
    </source>
</evidence>
<dbReference type="PANTHER" id="PTHR48097">
    <property type="entry name" value="L-THREONINE ALDOLASE-RELATED"/>
    <property type="match status" value="1"/>
</dbReference>
<evidence type="ECO:0000256" key="2">
    <source>
        <dbReference type="ARBA" id="ARBA00006966"/>
    </source>
</evidence>
<sequence length="345" mass="38704">MILFNCDYNEGAHESILRRLAETNMEQTAGYGEDLYCLSAQERIQKLCEAPQAKVYFLSGGTQANLTVIAAALRPHQSAIGAVTAHINGHETGAVEATGHKILTVPSLDGKLTASQVEELYREQVLENDAFEHVTKPKLVYISNPTELGTIYHERELRKLHEVCQRYGLYLYMDGARLGYGLAAKDNDLTLAKIAKYCDAFYIGGTKVGALLGEAVVLTNLELQEDFRYIVKQKGGMLAKGRILGIQFDELMKDGLYEKLGAHGDRMADRIRGAFREKGFNFLVENETNQIFVILRDDQIQKLGERFGYCPHCRMDENHSAIRLCTSWATREENVDTLVEFIKGL</sequence>
<dbReference type="PATRIC" id="fig|476272.21.peg.1532"/>
<reference evidence="5 6" key="1">
    <citation type="submission" date="2009-01" db="EMBL/GenBank/DDBJ databases">
        <authorList>
            <person name="Fulton L."/>
            <person name="Clifton S."/>
            <person name="Fulton B."/>
            <person name="Xu J."/>
            <person name="Minx P."/>
            <person name="Pepin K.H."/>
            <person name="Johnson M."/>
            <person name="Bhonagiri V."/>
            <person name="Nash W.E."/>
            <person name="Mardis E.R."/>
            <person name="Wilson R.K."/>
        </authorList>
    </citation>
    <scope>NUCLEOTIDE SEQUENCE [LARGE SCALE GENOMIC DNA]</scope>
    <source>
        <strain evidence="6">DSM 10507 / JCM 14656 / S5a33</strain>
    </source>
</reference>
<evidence type="ECO:0000256" key="1">
    <source>
        <dbReference type="ARBA" id="ARBA00001933"/>
    </source>
</evidence>
<evidence type="ECO:0000313" key="5">
    <source>
        <dbReference type="EMBL" id="EEG48982.1"/>
    </source>
</evidence>
<comment type="similarity">
    <text evidence="2">Belongs to the threonine aldolase family.</text>
</comment>
<keyword evidence="6" id="KW-1185">Reference proteome</keyword>